<dbReference type="SUPFAM" id="SSF47095">
    <property type="entry name" value="HMG-box"/>
    <property type="match status" value="2"/>
</dbReference>
<sequence length="312" mass="33998">MLARGALCRLAADVPKTSSRLPQLGPLLRRALLARHAATSPAARAYASALYARRAYATATARATKPTATVKKAVKAAAAKKKPAAAPKKKATTAKKAASTKKPVRKRAAKKPAAKKAAPKKSTPEEKEKAKIRELRIKALKEPVTEHAVSAFNVFIADNLIGKTGGSRADNKSRIAETARKFKDLTPAEHEHYNHLAQERTAAKKAEYQAWIQTHTVDQIRIANNARSLLRRKLGTAKGSRLAHTNKLHDERQVKQPPSGYQLFFTSRHGTGDFKGIKPTEACKLIGNEWKSLAAGEKKKFQDDAKAAKRSA</sequence>
<keyword evidence="1 2" id="KW-0238">DNA-binding</keyword>
<dbReference type="InterPro" id="IPR050342">
    <property type="entry name" value="HMGB"/>
</dbReference>
<evidence type="ECO:0000256" key="1">
    <source>
        <dbReference type="ARBA" id="ARBA00023125"/>
    </source>
</evidence>
<protein>
    <recommendedName>
        <fullName evidence="4">HMG box domain-containing protein</fullName>
    </recommendedName>
</protein>
<accession>A0A6A5KMR3</accession>
<organism evidence="5 6">
    <name type="scientific">Decorospora gaudefroyi</name>
    <dbReference type="NCBI Taxonomy" id="184978"/>
    <lineage>
        <taxon>Eukaryota</taxon>
        <taxon>Fungi</taxon>
        <taxon>Dikarya</taxon>
        <taxon>Ascomycota</taxon>
        <taxon>Pezizomycotina</taxon>
        <taxon>Dothideomycetes</taxon>
        <taxon>Pleosporomycetidae</taxon>
        <taxon>Pleosporales</taxon>
        <taxon>Pleosporineae</taxon>
        <taxon>Pleosporaceae</taxon>
        <taxon>Decorospora</taxon>
    </lineage>
</organism>
<dbReference type="PANTHER" id="PTHR48112:SF22">
    <property type="entry name" value="MITOCHONDRIAL TRANSCRIPTION FACTOR A, ISOFORM B"/>
    <property type="match status" value="1"/>
</dbReference>
<gene>
    <name evidence="5" type="ORF">BDW02DRAFT_491779</name>
</gene>
<dbReference type="Gene3D" id="1.10.30.10">
    <property type="entry name" value="High mobility group box domain"/>
    <property type="match status" value="2"/>
</dbReference>
<proteinExistence type="predicted"/>
<evidence type="ECO:0000259" key="4">
    <source>
        <dbReference type="PROSITE" id="PS50118"/>
    </source>
</evidence>
<dbReference type="InterPro" id="IPR009071">
    <property type="entry name" value="HMG_box_dom"/>
</dbReference>
<dbReference type="InterPro" id="IPR036910">
    <property type="entry name" value="HMG_box_dom_sf"/>
</dbReference>
<feature type="compositionally biased region" description="Basic residues" evidence="3">
    <location>
        <begin position="77"/>
        <end position="119"/>
    </location>
</feature>
<feature type="DNA-binding region" description="HMG box" evidence="2">
    <location>
        <begin position="254"/>
        <end position="312"/>
    </location>
</feature>
<feature type="domain" description="HMG box" evidence="4">
    <location>
        <begin position="254"/>
        <end position="312"/>
    </location>
</feature>
<dbReference type="PROSITE" id="PS50118">
    <property type="entry name" value="HMG_BOX_2"/>
    <property type="match status" value="1"/>
</dbReference>
<keyword evidence="2" id="KW-0539">Nucleus</keyword>
<dbReference type="OrthoDB" id="1919336at2759"/>
<dbReference type="CDD" id="cd00084">
    <property type="entry name" value="HMG-box_SF"/>
    <property type="match status" value="1"/>
</dbReference>
<dbReference type="SMART" id="SM00398">
    <property type="entry name" value="HMG"/>
    <property type="match status" value="2"/>
</dbReference>
<evidence type="ECO:0000313" key="5">
    <source>
        <dbReference type="EMBL" id="KAF1837207.1"/>
    </source>
</evidence>
<dbReference type="AlphaFoldDB" id="A0A6A5KMR3"/>
<keyword evidence="6" id="KW-1185">Reference proteome</keyword>
<feature type="region of interest" description="Disordered" evidence="3">
    <location>
        <begin position="77"/>
        <end position="129"/>
    </location>
</feature>
<evidence type="ECO:0000256" key="2">
    <source>
        <dbReference type="PROSITE-ProRule" id="PRU00267"/>
    </source>
</evidence>
<dbReference type="GO" id="GO:0003677">
    <property type="term" value="F:DNA binding"/>
    <property type="evidence" value="ECO:0007669"/>
    <property type="project" value="UniProtKB-UniRule"/>
</dbReference>
<dbReference type="EMBL" id="ML975264">
    <property type="protein sequence ID" value="KAF1837207.1"/>
    <property type="molecule type" value="Genomic_DNA"/>
</dbReference>
<reference evidence="5" key="1">
    <citation type="submission" date="2020-01" db="EMBL/GenBank/DDBJ databases">
        <authorList>
            <consortium name="DOE Joint Genome Institute"/>
            <person name="Haridas S."/>
            <person name="Albert R."/>
            <person name="Binder M."/>
            <person name="Bloem J."/>
            <person name="Labutti K."/>
            <person name="Salamov A."/>
            <person name="Andreopoulos B."/>
            <person name="Baker S.E."/>
            <person name="Barry K."/>
            <person name="Bills G."/>
            <person name="Bluhm B.H."/>
            <person name="Cannon C."/>
            <person name="Castanera R."/>
            <person name="Culley D.E."/>
            <person name="Daum C."/>
            <person name="Ezra D."/>
            <person name="Gonzalez J.B."/>
            <person name="Henrissat B."/>
            <person name="Kuo A."/>
            <person name="Liang C."/>
            <person name="Lipzen A."/>
            <person name="Lutzoni F."/>
            <person name="Magnuson J."/>
            <person name="Mondo S."/>
            <person name="Nolan M."/>
            <person name="Ohm R."/>
            <person name="Pangilinan J."/>
            <person name="Park H.-J."/>
            <person name="Ramirez L."/>
            <person name="Alfaro M."/>
            <person name="Sun H."/>
            <person name="Tritt A."/>
            <person name="Yoshinaga Y."/>
            <person name="Zwiers L.-H."/>
            <person name="Turgeon B.G."/>
            <person name="Goodwin S.B."/>
            <person name="Spatafora J.W."/>
            <person name="Crous P.W."/>
            <person name="Grigoriev I.V."/>
        </authorList>
    </citation>
    <scope>NUCLEOTIDE SEQUENCE</scope>
    <source>
        <strain evidence="5">P77</strain>
    </source>
</reference>
<evidence type="ECO:0000313" key="6">
    <source>
        <dbReference type="Proteomes" id="UP000800040"/>
    </source>
</evidence>
<dbReference type="GO" id="GO:0005634">
    <property type="term" value="C:nucleus"/>
    <property type="evidence" value="ECO:0007669"/>
    <property type="project" value="UniProtKB-UniRule"/>
</dbReference>
<dbReference type="Pfam" id="PF09011">
    <property type="entry name" value="HMG_box_2"/>
    <property type="match status" value="1"/>
</dbReference>
<dbReference type="Proteomes" id="UP000800040">
    <property type="component" value="Unassembled WGS sequence"/>
</dbReference>
<name>A0A6A5KMR3_9PLEO</name>
<dbReference type="PANTHER" id="PTHR48112">
    <property type="entry name" value="HIGH MOBILITY GROUP PROTEIN DSP1"/>
    <property type="match status" value="1"/>
</dbReference>
<evidence type="ECO:0000256" key="3">
    <source>
        <dbReference type="SAM" id="MobiDB-lite"/>
    </source>
</evidence>